<dbReference type="EMBL" id="CADEPI010000377">
    <property type="protein sequence ID" value="CAB3384886.1"/>
    <property type="molecule type" value="Genomic_DNA"/>
</dbReference>
<sequence>MAVSFNTAHLLLVLTCVCGQLLNDARAAPAAAKVENDENQVNAEENVEDIDDDAVDPAAVRSKRQINNYSDYYYYPNGVGNTNTNTISSICPFRNIFSSLGLGLNSYYNPGNQYGYVNSISTSSGSRYNRRLLRNRQPFLYNGRRGLYAPSRYYSSNRLV</sequence>
<accession>A0A8S1DQU5</accession>
<evidence type="ECO:0000313" key="3">
    <source>
        <dbReference type="Proteomes" id="UP000494165"/>
    </source>
</evidence>
<gene>
    <name evidence="2" type="ORF">CLODIP_2_CD04388</name>
</gene>
<keyword evidence="1" id="KW-0732">Signal</keyword>
<name>A0A8S1DQU5_9INSE</name>
<reference evidence="2 3" key="1">
    <citation type="submission" date="2020-04" db="EMBL/GenBank/DDBJ databases">
        <authorList>
            <person name="Alioto T."/>
            <person name="Alioto T."/>
            <person name="Gomez Garrido J."/>
        </authorList>
    </citation>
    <scope>NUCLEOTIDE SEQUENCE [LARGE SCALE GENOMIC DNA]</scope>
</reference>
<comment type="caution">
    <text evidence="2">The sequence shown here is derived from an EMBL/GenBank/DDBJ whole genome shotgun (WGS) entry which is preliminary data.</text>
</comment>
<protein>
    <submittedName>
        <fullName evidence="2">Uncharacterized protein</fullName>
    </submittedName>
</protein>
<dbReference type="AlphaFoldDB" id="A0A8S1DQU5"/>
<keyword evidence="3" id="KW-1185">Reference proteome</keyword>
<proteinExistence type="predicted"/>
<organism evidence="2 3">
    <name type="scientific">Cloeon dipterum</name>
    <dbReference type="NCBI Taxonomy" id="197152"/>
    <lineage>
        <taxon>Eukaryota</taxon>
        <taxon>Metazoa</taxon>
        <taxon>Ecdysozoa</taxon>
        <taxon>Arthropoda</taxon>
        <taxon>Hexapoda</taxon>
        <taxon>Insecta</taxon>
        <taxon>Pterygota</taxon>
        <taxon>Palaeoptera</taxon>
        <taxon>Ephemeroptera</taxon>
        <taxon>Pisciforma</taxon>
        <taxon>Baetidae</taxon>
        <taxon>Cloeon</taxon>
    </lineage>
</organism>
<evidence type="ECO:0000313" key="2">
    <source>
        <dbReference type="EMBL" id="CAB3384886.1"/>
    </source>
</evidence>
<evidence type="ECO:0000256" key="1">
    <source>
        <dbReference type="SAM" id="SignalP"/>
    </source>
</evidence>
<feature type="chain" id="PRO_5035737431" evidence="1">
    <location>
        <begin position="28"/>
        <end position="160"/>
    </location>
</feature>
<dbReference type="Proteomes" id="UP000494165">
    <property type="component" value="Unassembled WGS sequence"/>
</dbReference>
<feature type="signal peptide" evidence="1">
    <location>
        <begin position="1"/>
        <end position="27"/>
    </location>
</feature>